<dbReference type="AlphaFoldDB" id="A0A0S4TFQ7"/>
<protein>
    <submittedName>
        <fullName evidence="2">Uncharacterized protein</fullName>
    </submittedName>
</protein>
<organism evidence="2">
    <name type="scientific">Cryptosporidium hominis</name>
    <dbReference type="NCBI Taxonomy" id="237895"/>
    <lineage>
        <taxon>Eukaryota</taxon>
        <taxon>Sar</taxon>
        <taxon>Alveolata</taxon>
        <taxon>Apicomplexa</taxon>
        <taxon>Conoidasida</taxon>
        <taxon>Coccidia</taxon>
        <taxon>Eucoccidiorida</taxon>
        <taxon>Eimeriorina</taxon>
        <taxon>Cryptosporidiidae</taxon>
        <taxon>Cryptosporidium</taxon>
    </lineage>
</organism>
<dbReference type="VEuPathDB" id="CryptoDB:GY17_00001830"/>
<dbReference type="OrthoDB" id="341336at2759"/>
<proteinExistence type="predicted"/>
<sequence length="240" mass="26855">MVSLRLLFIIALTTLIQNVRSSNIILNENYTNISEKESIIESLEIIKREYDQGKNLTDLIKDLEHSEENRELFENMDTNTTEIIPDSWDKLEASMKNTTVVTPVAPFNSSSIGGCVKLASDVNIIFGSHRDEFQNAVAKCSRKALGSYKNTFRCISKLSFDGLKLSAQCNDCWAKTAHCGVKHCASQCLFNTCVAKCQKCSIRECSKQLNECAGTTWMPLPCALDPHKPIPDHFKANDPK</sequence>
<name>A0A0S4TFQ7_CRYHO</name>
<feature type="chain" id="PRO_5006627673" evidence="1">
    <location>
        <begin position="22"/>
        <end position="240"/>
    </location>
</feature>
<dbReference type="VEuPathDB" id="CryptoDB:CHUDEA4_3540"/>
<gene>
    <name evidence="2" type="ORF">CHUDEA4_3540</name>
</gene>
<dbReference type="EMBL" id="LN877950">
    <property type="protein sequence ID" value="CUV05792.1"/>
    <property type="molecule type" value="Genomic_DNA"/>
</dbReference>
<accession>A0A0S4TFQ7</accession>
<evidence type="ECO:0000256" key="1">
    <source>
        <dbReference type="SAM" id="SignalP"/>
    </source>
</evidence>
<reference evidence="2" key="1">
    <citation type="submission" date="2015-08" db="EMBL/GenBank/DDBJ databases">
        <authorList>
            <person name="Babu N.S."/>
            <person name="Beckwith C.J."/>
            <person name="Beseler K.G."/>
            <person name="Brison A."/>
            <person name="Carone J.V."/>
            <person name="Caskin T.P."/>
            <person name="Diamond M."/>
            <person name="Durham M.E."/>
            <person name="Foxe J.M."/>
            <person name="Go M."/>
            <person name="Henderson B.A."/>
            <person name="Jones I.B."/>
            <person name="McGettigan J.A."/>
            <person name="Micheletti S.J."/>
            <person name="Nasrallah M.E."/>
            <person name="Ortiz D."/>
            <person name="Piller C.R."/>
            <person name="Privatt S.R."/>
            <person name="Schneider S.L."/>
            <person name="Sharp S."/>
            <person name="Smith T.C."/>
            <person name="Stanton J.D."/>
            <person name="Ullery H.E."/>
            <person name="Wilson R.J."/>
            <person name="Serrano M.G."/>
            <person name="Buck G."/>
            <person name="Lee V."/>
            <person name="Wang Y."/>
            <person name="Carvalho R."/>
            <person name="Voegtly L."/>
            <person name="Shi R."/>
            <person name="Duckworth R."/>
            <person name="Johnson A."/>
            <person name="Loviza R."/>
            <person name="Walstead R."/>
            <person name="Shah Z."/>
            <person name="Kiflezghi M."/>
            <person name="Wade K."/>
            <person name="Ball S.L."/>
            <person name="Bradley K.W."/>
            <person name="Asai D.J."/>
            <person name="Bowman C.A."/>
            <person name="Russell D.A."/>
            <person name="Pope W.H."/>
            <person name="Jacobs-Sera D."/>
            <person name="Hendrix R.W."/>
            <person name="Hatfull G.F."/>
        </authorList>
    </citation>
    <scope>NUCLEOTIDE SEQUENCE [LARGE SCALE GENOMIC DNA]</scope>
</reference>
<dbReference type="Proteomes" id="UP000199752">
    <property type="component" value="Chromosome 4"/>
</dbReference>
<dbReference type="VEuPathDB" id="CryptoDB:ChTU502y2012_408g0185"/>
<feature type="signal peptide" evidence="1">
    <location>
        <begin position="1"/>
        <end position="21"/>
    </location>
</feature>
<dbReference type="VEuPathDB" id="CryptoDB:Chro.40404"/>
<evidence type="ECO:0000313" key="2">
    <source>
        <dbReference type="EMBL" id="CUV05792.1"/>
    </source>
</evidence>
<keyword evidence="1" id="KW-0732">Signal</keyword>